<dbReference type="PROSITE" id="PS51257">
    <property type="entry name" value="PROKAR_LIPOPROTEIN"/>
    <property type="match status" value="1"/>
</dbReference>
<evidence type="ECO:0000313" key="5">
    <source>
        <dbReference type="Proteomes" id="UP000286746"/>
    </source>
</evidence>
<organism evidence="4 5">
    <name type="scientific">Streptomyces paromomycinus</name>
    <name type="common">Streptomyces rimosus subsp. paromomycinus</name>
    <dbReference type="NCBI Taxonomy" id="92743"/>
    <lineage>
        <taxon>Bacteria</taxon>
        <taxon>Bacillati</taxon>
        <taxon>Actinomycetota</taxon>
        <taxon>Actinomycetes</taxon>
        <taxon>Kitasatosporales</taxon>
        <taxon>Streptomycetaceae</taxon>
        <taxon>Streptomyces</taxon>
    </lineage>
</organism>
<evidence type="ECO:0000313" key="4">
    <source>
        <dbReference type="EMBL" id="GCD48054.1"/>
    </source>
</evidence>
<dbReference type="Pfam" id="PF07676">
    <property type="entry name" value="PD40"/>
    <property type="match status" value="2"/>
</dbReference>
<evidence type="ECO:0000256" key="3">
    <source>
        <dbReference type="SAM" id="SignalP"/>
    </source>
</evidence>
<keyword evidence="5" id="KW-1185">Reference proteome</keyword>
<dbReference type="InterPro" id="IPR011042">
    <property type="entry name" value="6-blade_b-propeller_TolB-like"/>
</dbReference>
<feature type="signal peptide" evidence="3">
    <location>
        <begin position="1"/>
        <end position="23"/>
    </location>
</feature>
<proteinExistence type="inferred from homology"/>
<protein>
    <recommendedName>
        <fullName evidence="6">WD40 domain-containing protein</fullName>
    </recommendedName>
</protein>
<evidence type="ECO:0008006" key="6">
    <source>
        <dbReference type="Google" id="ProtNLM"/>
    </source>
</evidence>
<dbReference type="PANTHER" id="PTHR36842">
    <property type="entry name" value="PROTEIN TOLB HOMOLOG"/>
    <property type="match status" value="1"/>
</dbReference>
<dbReference type="RefSeq" id="WP_170251981.1">
    <property type="nucleotide sequence ID" value="NZ_BHZD01000001.1"/>
</dbReference>
<accession>A0A401WFE1</accession>
<reference evidence="4 5" key="1">
    <citation type="submission" date="2018-11" db="EMBL/GenBank/DDBJ databases">
        <title>Whole genome sequence of Streptomyces paromomycinus NBRC 15454(T).</title>
        <authorList>
            <person name="Komaki H."/>
            <person name="Tamura T."/>
        </authorList>
    </citation>
    <scope>NUCLEOTIDE SEQUENCE [LARGE SCALE GENOMIC DNA]</scope>
    <source>
        <strain evidence="4 5">NBRC 15454</strain>
    </source>
</reference>
<comment type="similarity">
    <text evidence="1">Belongs to the TolB family.</text>
</comment>
<name>A0A401WFE1_STREY</name>
<dbReference type="InterPro" id="IPR011659">
    <property type="entry name" value="WD40"/>
</dbReference>
<comment type="caution">
    <text evidence="4">The sequence shown here is derived from an EMBL/GenBank/DDBJ whole genome shotgun (WGS) entry which is preliminary data.</text>
</comment>
<evidence type="ECO:0000256" key="1">
    <source>
        <dbReference type="ARBA" id="ARBA00009820"/>
    </source>
</evidence>
<keyword evidence="3" id="KW-0732">Signal</keyword>
<feature type="region of interest" description="Disordered" evidence="2">
    <location>
        <begin position="394"/>
        <end position="413"/>
    </location>
</feature>
<dbReference type="SUPFAM" id="SSF82171">
    <property type="entry name" value="DPP6 N-terminal domain-like"/>
    <property type="match status" value="1"/>
</dbReference>
<dbReference type="EMBL" id="BHZD01000001">
    <property type="protein sequence ID" value="GCD48054.1"/>
    <property type="molecule type" value="Genomic_DNA"/>
</dbReference>
<sequence>MRRRTAVLAVLAGACATTLPAVSAHGAGPAPAGPYGALQRVSVSATGEQADGDSSGPVLSADGRVLVFTSRARNLVPGTPEGTGIQLYAKDLRTGRVDLVSANPDGSPGYEPGYTHSVSADGRFVAFDSPSKTLDPRDRGDGMDVFVRDRRKGATELVTRHDGDPAAGRSFAPSISADGHHLAFTSLRADLVPGDINAQADVFVRDLRKGSTELVSAASDGTQGTAPSSDPVISADGRQVAFTTEARNLFPWPQGAPGIVRPQPPYVSFGVHDRRTGETRAGAYNQSGIPAKVQYGLRFSPDGRYLQFDTGDAVLPGDRPGMWGSYSRDLRTGSYARLAARPDGGPPTGSVTGGGLSADNRTTYFTTNAPDLAPDDTNGTWDVFARDLRTGRVTRLSSTPDGGPSAEASFGVSSGRGGRLVAFAGAGDDLVRGDTNGATDIFVRRLR</sequence>
<dbReference type="Gene3D" id="2.120.10.30">
    <property type="entry name" value="TolB, C-terminal domain"/>
    <property type="match status" value="1"/>
</dbReference>
<feature type="chain" id="PRO_5039003302" description="WD40 domain-containing protein" evidence="3">
    <location>
        <begin position="24"/>
        <end position="447"/>
    </location>
</feature>
<dbReference type="Proteomes" id="UP000286746">
    <property type="component" value="Unassembled WGS sequence"/>
</dbReference>
<gene>
    <name evidence="4" type="ORF">GKJPGBOP_07850</name>
</gene>
<evidence type="ECO:0000256" key="2">
    <source>
        <dbReference type="SAM" id="MobiDB-lite"/>
    </source>
</evidence>
<dbReference type="AlphaFoldDB" id="A0A401WFE1"/>